<dbReference type="PROSITE" id="PS50297">
    <property type="entry name" value="ANK_REP_REGION"/>
    <property type="match status" value="2"/>
</dbReference>
<dbReference type="InterPro" id="IPR036465">
    <property type="entry name" value="vWFA_dom_sf"/>
</dbReference>
<dbReference type="STRING" id="655863.F0XQM5"/>
<dbReference type="InParanoid" id="F0XQM5"/>
<dbReference type="SUPFAM" id="SSF48403">
    <property type="entry name" value="Ankyrin repeat"/>
    <property type="match status" value="1"/>
</dbReference>
<dbReference type="eggNOG" id="ENOG502SKHS">
    <property type="taxonomic scope" value="Eukaryota"/>
</dbReference>
<dbReference type="HOGENOM" id="CLU_024883_0_0_1"/>
<evidence type="ECO:0000256" key="1">
    <source>
        <dbReference type="PROSITE-ProRule" id="PRU00023"/>
    </source>
</evidence>
<sequence length="456" mass="50390">MSILENARQGTLTGDFIDKRIDKILNGQDPETGLTPLATAVVEGFPNVVKALLEKGAKADGLSQNEATPLLLAVWKGKKKENCAQIVQLLLQKLPPGPESIDKTCSAADGKTPLIFAVDRKEAESVRLLRKAGAALQTANGLDAQMIAKRNAEKTGDWSIHLALDPKEDKEAHDKMTETVINYLVYILAWANNSLDGIVRKTYGLDPVLNGDYDGNVNYDGLTDDKDRFLINFDDFLKNTKLAQPLRQFFGKHVSFVEELASSVVNLQVTGTKAINQALYQHVIYCDDSSSMKRQSRWENQKQLVERLTKIITRVLPVGEGVTLRFINRELAAADSSLTAESVNQILGPMTWQPGGDTPIGTNLRSKILEPLVYAKIADKTFSRPLLVVVITDGMPEPESNSALTGAILECGRKLKEAQYPETKKLDAEFIDLKVDEKGLDRWLIENLFSPFQGKL</sequence>
<gene>
    <name evidence="2" type="ORF">CMQ_84</name>
</gene>
<dbReference type="InterPro" id="IPR002110">
    <property type="entry name" value="Ankyrin_rpt"/>
</dbReference>
<dbReference type="Gene3D" id="1.25.40.20">
    <property type="entry name" value="Ankyrin repeat-containing domain"/>
    <property type="match status" value="1"/>
</dbReference>
<dbReference type="OrthoDB" id="2142040at2759"/>
<dbReference type="AlphaFoldDB" id="F0XQM5"/>
<dbReference type="PANTHER" id="PTHR34706:SF3">
    <property type="entry name" value="ANKYRIN REPEAT PROTEIN (AFU_ORTHOLOGUE AFUA_7G06200)"/>
    <property type="match status" value="1"/>
</dbReference>
<dbReference type="RefSeq" id="XP_014169498.1">
    <property type="nucleotide sequence ID" value="XM_014314023.1"/>
</dbReference>
<dbReference type="InterPro" id="IPR036770">
    <property type="entry name" value="Ankyrin_rpt-contain_sf"/>
</dbReference>
<reference evidence="2 3" key="1">
    <citation type="journal article" date="2011" name="Proc. Natl. Acad. Sci. U.S.A.">
        <title>Genome and transcriptome analyses of the mountain pine beetle-fungal symbiont Grosmannia clavigera, a lodgepole pine pathogen.</title>
        <authorList>
            <person name="DiGuistini S."/>
            <person name="Wang Y."/>
            <person name="Liao N.Y."/>
            <person name="Taylor G."/>
            <person name="Tanguay P."/>
            <person name="Feau N."/>
            <person name="Henrissat B."/>
            <person name="Chan S.K."/>
            <person name="Hesse-Orce U."/>
            <person name="Alamouti S.M."/>
            <person name="Tsui C.K.M."/>
            <person name="Docking R.T."/>
            <person name="Levasseur A."/>
            <person name="Haridas S."/>
            <person name="Robertson G."/>
            <person name="Birol I."/>
            <person name="Holt R.A."/>
            <person name="Marra M.A."/>
            <person name="Hamelin R.C."/>
            <person name="Hirst M."/>
            <person name="Jones S.J.M."/>
            <person name="Bohlmann J."/>
            <person name="Breuil C."/>
        </authorList>
    </citation>
    <scope>NUCLEOTIDE SEQUENCE [LARGE SCALE GENOMIC DNA]</scope>
    <source>
        <strain evidence="3">kw1407 / UAMH 11150</strain>
    </source>
</reference>
<evidence type="ECO:0000313" key="2">
    <source>
        <dbReference type="EMBL" id="EFW99766.1"/>
    </source>
</evidence>
<feature type="repeat" description="ANK" evidence="1">
    <location>
        <begin position="32"/>
        <end position="64"/>
    </location>
</feature>
<dbReference type="SUPFAM" id="SSF53300">
    <property type="entry name" value="vWA-like"/>
    <property type="match status" value="1"/>
</dbReference>
<proteinExistence type="predicted"/>
<dbReference type="GeneID" id="25981963"/>
<keyword evidence="3" id="KW-1185">Reference proteome</keyword>
<dbReference type="Proteomes" id="UP000007796">
    <property type="component" value="Unassembled WGS sequence"/>
</dbReference>
<accession>F0XQM5</accession>
<evidence type="ECO:0000313" key="3">
    <source>
        <dbReference type="Proteomes" id="UP000007796"/>
    </source>
</evidence>
<keyword evidence="1" id="KW-0040">ANK repeat</keyword>
<dbReference type="Pfam" id="PF12796">
    <property type="entry name" value="Ank_2"/>
    <property type="match status" value="1"/>
</dbReference>
<organism evidence="3">
    <name type="scientific">Grosmannia clavigera (strain kw1407 / UAMH 11150)</name>
    <name type="common">Blue stain fungus</name>
    <name type="synonym">Graphiocladiella clavigera</name>
    <dbReference type="NCBI Taxonomy" id="655863"/>
    <lineage>
        <taxon>Eukaryota</taxon>
        <taxon>Fungi</taxon>
        <taxon>Dikarya</taxon>
        <taxon>Ascomycota</taxon>
        <taxon>Pezizomycotina</taxon>
        <taxon>Sordariomycetes</taxon>
        <taxon>Sordariomycetidae</taxon>
        <taxon>Ophiostomatales</taxon>
        <taxon>Ophiostomataceae</taxon>
        <taxon>Leptographium</taxon>
    </lineage>
</organism>
<name>F0XQM5_GROCL</name>
<dbReference type="PROSITE" id="PS50088">
    <property type="entry name" value="ANK_REPEAT"/>
    <property type="match status" value="2"/>
</dbReference>
<dbReference type="SMART" id="SM00248">
    <property type="entry name" value="ANK"/>
    <property type="match status" value="3"/>
</dbReference>
<feature type="repeat" description="ANK" evidence="1">
    <location>
        <begin position="109"/>
        <end position="141"/>
    </location>
</feature>
<dbReference type="PANTHER" id="PTHR34706">
    <property type="entry name" value="SLR1338 PROTEIN"/>
    <property type="match status" value="1"/>
</dbReference>
<protein>
    <submittedName>
        <fullName evidence="2">Transcription factor</fullName>
    </submittedName>
</protein>
<dbReference type="EMBL" id="GL629807">
    <property type="protein sequence ID" value="EFW99766.1"/>
    <property type="molecule type" value="Genomic_DNA"/>
</dbReference>